<keyword evidence="10" id="KW-0548">Nucleotidyltransferase</keyword>
<evidence type="ECO:0000256" key="16">
    <source>
        <dbReference type="ARBA" id="ARBA00023209"/>
    </source>
</evidence>
<evidence type="ECO:0000256" key="11">
    <source>
        <dbReference type="ARBA" id="ARBA00022792"/>
    </source>
</evidence>
<dbReference type="GO" id="GO:0032049">
    <property type="term" value="P:cardiolipin biosynthetic process"/>
    <property type="evidence" value="ECO:0007669"/>
    <property type="project" value="InterPro"/>
</dbReference>
<protein>
    <recommendedName>
        <fullName evidence="7">Phosphatidate cytidylyltransferase, mitochondrial</fullName>
        <ecNumber evidence="6">2.7.7.41</ecNumber>
    </recommendedName>
    <alternativeName>
        <fullName evidence="18">CDP-diacylglycerol synthase</fullName>
    </alternativeName>
</protein>
<dbReference type="AlphaFoldDB" id="A0A0H5RRU1"/>
<reference evidence="19" key="1">
    <citation type="submission" date="2015-04" db="EMBL/GenBank/DDBJ databases">
        <title>The genome sequence of the plant pathogenic Rhizarian Plasmodiophora brassicae reveals insights in its biotrophic life cycle and the origin of chitin synthesis.</title>
        <authorList>
            <person name="Schwelm A."/>
            <person name="Fogelqvist J."/>
            <person name="Knaust A."/>
            <person name="Julke S."/>
            <person name="Lilja T."/>
            <person name="Dhandapani V."/>
            <person name="Bonilla-Rosso G."/>
            <person name="Karlsson M."/>
            <person name="Shevchenko A."/>
            <person name="Choi S.R."/>
            <person name="Kim H.G."/>
            <person name="Park J.Y."/>
            <person name="Lim Y.P."/>
            <person name="Ludwig-Muller J."/>
            <person name="Dixelius C."/>
        </authorList>
    </citation>
    <scope>NUCLEOTIDE SEQUENCE</scope>
    <source>
        <tissue evidence="19">Potato root galls</tissue>
    </source>
</reference>
<comment type="pathway">
    <text evidence="3">Phospholipid metabolism; CDP-diacylglycerol biosynthesis; CDP-diacylglycerol from sn-glycerol 3-phosphate: step 3/3.</text>
</comment>
<name>A0A0H5RRU1_9EUKA</name>
<dbReference type="GO" id="GO:0004605">
    <property type="term" value="F:phosphatidate cytidylyltransferase activity"/>
    <property type="evidence" value="ECO:0007669"/>
    <property type="project" value="UniProtKB-EC"/>
</dbReference>
<keyword evidence="14" id="KW-0496">Mitochondrion</keyword>
<keyword evidence="11" id="KW-0999">Mitochondrion inner membrane</keyword>
<dbReference type="GO" id="GO:0016024">
    <property type="term" value="P:CDP-diacylglycerol biosynthetic process"/>
    <property type="evidence" value="ECO:0007669"/>
    <property type="project" value="UniProtKB-UniPathway"/>
</dbReference>
<sequence length="332" mass="36194">TVALQAIVGQFPAMEFAMAYGSKVMRHGGGAGSMVDLIFGVRDPLEWHTANFAYGHEMHYSGLARALGPEYIARFQRTAAGLHFNPFVKLDAETTVKYGVIAMDDLYQDLSTWSTLYVSGRLHKPAELIQLPSAMREALLANSRAALRAALLLSPARFTDRELFLTIAGLSYCGDIRMSLGIGENPFKLRNIIDSNLAGFRRLYAPHIADAQRQGLISSKASLPDTFTSSLVEDVDAVCHLLAGLPVRVRQKCFEELVVSEDATNSVSTPSPTAPESWRPGLVENPSRVGSVLRKAIRDIGLEATAWQTLKGVYTAGIGKSLQYAYSKAIKS</sequence>
<evidence type="ECO:0000256" key="14">
    <source>
        <dbReference type="ARBA" id="ARBA00023128"/>
    </source>
</evidence>
<organism evidence="19">
    <name type="scientific">Spongospora subterranea</name>
    <dbReference type="NCBI Taxonomy" id="70186"/>
    <lineage>
        <taxon>Eukaryota</taxon>
        <taxon>Sar</taxon>
        <taxon>Rhizaria</taxon>
        <taxon>Endomyxa</taxon>
        <taxon>Phytomyxea</taxon>
        <taxon>Plasmodiophorida</taxon>
        <taxon>Plasmodiophoridae</taxon>
        <taxon>Spongospora</taxon>
    </lineage>
</organism>
<evidence type="ECO:0000256" key="17">
    <source>
        <dbReference type="ARBA" id="ARBA00023264"/>
    </source>
</evidence>
<evidence type="ECO:0000256" key="2">
    <source>
        <dbReference type="ARBA" id="ARBA00004443"/>
    </source>
</evidence>
<evidence type="ECO:0000256" key="1">
    <source>
        <dbReference type="ARBA" id="ARBA00001946"/>
    </source>
</evidence>
<dbReference type="UniPathway" id="UPA00557">
    <property type="reaction ID" value="UER00614"/>
</dbReference>
<keyword evidence="16" id="KW-0594">Phospholipid biosynthesis</keyword>
<proteinExistence type="inferred from homology"/>
<dbReference type="PANTHER" id="PTHR13619:SF0">
    <property type="entry name" value="PHOSPHATIDATE CYTIDYLYLTRANSFERASE, MITOCHONDRIAL"/>
    <property type="match status" value="1"/>
</dbReference>
<feature type="non-terminal residue" evidence="19">
    <location>
        <position position="1"/>
    </location>
</feature>
<comment type="pathway">
    <text evidence="4">Lipid metabolism.</text>
</comment>
<evidence type="ECO:0000256" key="12">
    <source>
        <dbReference type="ARBA" id="ARBA00022842"/>
    </source>
</evidence>
<comment type="similarity">
    <text evidence="5">Belongs to the TAM41 family.</text>
</comment>
<dbReference type="PIRSF" id="PIRSF028840">
    <property type="entry name" value="Mmp37"/>
    <property type="match status" value="1"/>
</dbReference>
<evidence type="ECO:0000256" key="13">
    <source>
        <dbReference type="ARBA" id="ARBA00023098"/>
    </source>
</evidence>
<keyword evidence="12" id="KW-0460">Magnesium</keyword>
<dbReference type="EMBL" id="HACM01010997">
    <property type="protein sequence ID" value="CRZ11439.1"/>
    <property type="molecule type" value="Transcribed_RNA"/>
</dbReference>
<keyword evidence="13" id="KW-0443">Lipid metabolism</keyword>
<keyword evidence="9" id="KW-0808">Transferase</keyword>
<evidence type="ECO:0000256" key="15">
    <source>
        <dbReference type="ARBA" id="ARBA00023136"/>
    </source>
</evidence>
<feature type="non-terminal residue" evidence="19">
    <location>
        <position position="332"/>
    </location>
</feature>
<dbReference type="Pfam" id="PF09139">
    <property type="entry name" value="Tam41_Mmp37"/>
    <property type="match status" value="1"/>
</dbReference>
<dbReference type="PANTHER" id="PTHR13619">
    <property type="entry name" value="PHOSPHATIDATE CYTIDYLYLTRANSFERASE, MITOCHONDRIAL"/>
    <property type="match status" value="1"/>
</dbReference>
<evidence type="ECO:0000256" key="9">
    <source>
        <dbReference type="ARBA" id="ARBA00022679"/>
    </source>
</evidence>
<evidence type="ECO:0000256" key="7">
    <source>
        <dbReference type="ARBA" id="ARBA00018337"/>
    </source>
</evidence>
<dbReference type="InterPro" id="IPR015222">
    <property type="entry name" value="Tam41"/>
</dbReference>
<comment type="cofactor">
    <cofactor evidence="1">
        <name>Mg(2+)</name>
        <dbReference type="ChEBI" id="CHEBI:18420"/>
    </cofactor>
</comment>
<evidence type="ECO:0000256" key="8">
    <source>
        <dbReference type="ARBA" id="ARBA00022516"/>
    </source>
</evidence>
<dbReference type="EC" id="2.7.7.41" evidence="6"/>
<comment type="subcellular location">
    <subcellularLocation>
        <location evidence="2">Mitochondrion inner membrane</location>
        <topology evidence="2">Peripheral membrane protein</topology>
        <orientation evidence="2">Matrix side</orientation>
    </subcellularLocation>
</comment>
<accession>A0A0H5RRU1</accession>
<evidence type="ECO:0000256" key="10">
    <source>
        <dbReference type="ARBA" id="ARBA00022695"/>
    </source>
</evidence>
<evidence type="ECO:0000313" key="19">
    <source>
        <dbReference type="EMBL" id="CRZ11439.1"/>
    </source>
</evidence>
<evidence type="ECO:0000256" key="5">
    <source>
        <dbReference type="ARBA" id="ARBA00005458"/>
    </source>
</evidence>
<keyword evidence="15" id="KW-0472">Membrane</keyword>
<evidence type="ECO:0000256" key="18">
    <source>
        <dbReference type="ARBA" id="ARBA00029893"/>
    </source>
</evidence>
<keyword evidence="17" id="KW-1208">Phospholipid metabolism</keyword>
<evidence type="ECO:0000256" key="4">
    <source>
        <dbReference type="ARBA" id="ARBA00005189"/>
    </source>
</evidence>
<dbReference type="GO" id="GO:0005743">
    <property type="term" value="C:mitochondrial inner membrane"/>
    <property type="evidence" value="ECO:0007669"/>
    <property type="project" value="UniProtKB-SubCell"/>
</dbReference>
<keyword evidence="8" id="KW-0444">Lipid biosynthesis</keyword>
<evidence type="ECO:0000256" key="6">
    <source>
        <dbReference type="ARBA" id="ARBA00012487"/>
    </source>
</evidence>
<evidence type="ECO:0000256" key="3">
    <source>
        <dbReference type="ARBA" id="ARBA00005119"/>
    </source>
</evidence>